<feature type="coiled-coil region" evidence="1">
    <location>
        <begin position="196"/>
        <end position="223"/>
    </location>
</feature>
<evidence type="ECO:0000313" key="3">
    <source>
        <dbReference type="EMBL" id="KAF9621819.1"/>
    </source>
</evidence>
<keyword evidence="2" id="KW-1133">Transmembrane helix</keyword>
<dbReference type="EMBL" id="JADFTS010000002">
    <property type="protein sequence ID" value="KAF9621819.1"/>
    <property type="molecule type" value="Genomic_DNA"/>
</dbReference>
<dbReference type="Proteomes" id="UP000631114">
    <property type="component" value="Unassembled WGS sequence"/>
</dbReference>
<name>A0A835MCA5_9MAGN</name>
<keyword evidence="2" id="KW-0812">Transmembrane</keyword>
<dbReference type="SUPFAM" id="SSF49354">
    <property type="entry name" value="PapD-like"/>
    <property type="match status" value="1"/>
</dbReference>
<dbReference type="GO" id="GO:0005886">
    <property type="term" value="C:plasma membrane"/>
    <property type="evidence" value="ECO:0007669"/>
    <property type="project" value="TreeGrafter"/>
</dbReference>
<reference evidence="3 4" key="1">
    <citation type="submission" date="2020-10" db="EMBL/GenBank/DDBJ databases">
        <title>The Coptis chinensis genome and diversification of protoberbering-type alkaloids.</title>
        <authorList>
            <person name="Wang B."/>
            <person name="Shu S."/>
            <person name="Song C."/>
            <person name="Liu Y."/>
        </authorList>
    </citation>
    <scope>NUCLEOTIDE SEQUENCE [LARGE SCALE GENOMIC DNA]</scope>
    <source>
        <strain evidence="3">HL-2020</strain>
        <tissue evidence="3">Leaf</tissue>
    </source>
</reference>
<dbReference type="OrthoDB" id="264603at2759"/>
<sequence>MATHGRGTATGAGLGAEVGGAAACVVGSDNSTIYVQQRNLQDPQRKDIQMVQICFHFLLYRFWREIGEIGGDFVFHNDELIGEEVELKKRILSTVSLVNNTDQYVAFKNSNTVLLGVNVVIMEAQWVSPLGMKCKDKFLIQSTIVFSGTKEEEITSRLVAMDMKVLKDVQELKQDVEELNITKDVGDGRVAKAEGESKLARDIEELKLKLRKVEAKLNEVGQSSAVTSHFQANLMGGLNWLERVLVPIERGLHLQDESIITRLREDRHIAATESQKLIPEPAILETQIGQKEIQVDFLFLFVCVMALISLELGFQLLGS</sequence>
<dbReference type="PANTHER" id="PTHR10809">
    <property type="entry name" value="VESICLE-ASSOCIATED MEMBRANE PROTEIN-ASSOCIATED PROTEIN"/>
    <property type="match status" value="1"/>
</dbReference>
<organism evidence="3 4">
    <name type="scientific">Coptis chinensis</name>
    <dbReference type="NCBI Taxonomy" id="261450"/>
    <lineage>
        <taxon>Eukaryota</taxon>
        <taxon>Viridiplantae</taxon>
        <taxon>Streptophyta</taxon>
        <taxon>Embryophyta</taxon>
        <taxon>Tracheophyta</taxon>
        <taxon>Spermatophyta</taxon>
        <taxon>Magnoliopsida</taxon>
        <taxon>Ranunculales</taxon>
        <taxon>Ranunculaceae</taxon>
        <taxon>Coptidoideae</taxon>
        <taxon>Coptis</taxon>
    </lineage>
</organism>
<keyword evidence="1" id="KW-0175">Coiled coil</keyword>
<comment type="caution">
    <text evidence="3">The sequence shown here is derived from an EMBL/GenBank/DDBJ whole genome shotgun (WGS) entry which is preliminary data.</text>
</comment>
<dbReference type="InterPro" id="IPR008962">
    <property type="entry name" value="PapD-like_sf"/>
</dbReference>
<dbReference type="PANTHER" id="PTHR10809:SF148">
    <property type="entry name" value="OS01G0936800 PROTEIN"/>
    <property type="match status" value="1"/>
</dbReference>
<keyword evidence="2" id="KW-0472">Membrane</keyword>
<dbReference type="GO" id="GO:0090158">
    <property type="term" value="P:endoplasmic reticulum membrane organization"/>
    <property type="evidence" value="ECO:0007669"/>
    <property type="project" value="TreeGrafter"/>
</dbReference>
<evidence type="ECO:0000256" key="1">
    <source>
        <dbReference type="SAM" id="Coils"/>
    </source>
</evidence>
<accession>A0A835MCA5</accession>
<gene>
    <name evidence="3" type="ORF">IFM89_028257</name>
</gene>
<protein>
    <submittedName>
        <fullName evidence="3">Uncharacterized protein</fullName>
    </submittedName>
</protein>
<evidence type="ECO:0000313" key="4">
    <source>
        <dbReference type="Proteomes" id="UP000631114"/>
    </source>
</evidence>
<dbReference type="AlphaFoldDB" id="A0A835MCA5"/>
<proteinExistence type="predicted"/>
<dbReference type="GO" id="GO:0061817">
    <property type="term" value="P:endoplasmic reticulum-plasma membrane tethering"/>
    <property type="evidence" value="ECO:0007669"/>
    <property type="project" value="TreeGrafter"/>
</dbReference>
<dbReference type="InterPro" id="IPR016763">
    <property type="entry name" value="VAP"/>
</dbReference>
<evidence type="ECO:0000256" key="2">
    <source>
        <dbReference type="SAM" id="Phobius"/>
    </source>
</evidence>
<dbReference type="GO" id="GO:0005789">
    <property type="term" value="C:endoplasmic reticulum membrane"/>
    <property type="evidence" value="ECO:0007669"/>
    <property type="project" value="InterPro"/>
</dbReference>
<feature type="transmembrane region" description="Helical" evidence="2">
    <location>
        <begin position="297"/>
        <end position="317"/>
    </location>
</feature>
<keyword evidence="4" id="KW-1185">Reference proteome</keyword>